<reference evidence="1" key="1">
    <citation type="submission" date="2020-10" db="EMBL/GenBank/DDBJ databases">
        <authorList>
            <person name="Hahn C.J."/>
            <person name="Laso-Perez R."/>
            <person name="Vulcano F."/>
            <person name="Vaziourakis K.-M."/>
            <person name="Stokke R."/>
            <person name="Steen I.H."/>
            <person name="Teske A."/>
            <person name="Boetius A."/>
            <person name="Liebeke M."/>
            <person name="Amann R."/>
            <person name="Knittel K."/>
        </authorList>
    </citation>
    <scope>NUCLEOTIDE SEQUENCE</scope>
    <source>
        <strain evidence="1">Gfbio:e3339647-f889-4370-9287-4fb5cb688e4c:AG392O15_GoMArc1</strain>
    </source>
</reference>
<dbReference type="EMBL" id="CAJHIO010000043">
    <property type="protein sequence ID" value="CAD6493875.1"/>
    <property type="molecule type" value="Genomic_DNA"/>
</dbReference>
<dbReference type="Proteomes" id="UP000610373">
    <property type="component" value="Unassembled WGS sequence"/>
</dbReference>
<organism evidence="1 2">
    <name type="scientific">Candidatus Argoarchaeum ethanivorans</name>
    <dbReference type="NCBI Taxonomy" id="2608793"/>
    <lineage>
        <taxon>Archaea</taxon>
        <taxon>Methanobacteriati</taxon>
        <taxon>Methanobacteriota</taxon>
        <taxon>Stenosarchaea group</taxon>
        <taxon>Methanomicrobia</taxon>
        <taxon>Methanosarcinales</taxon>
        <taxon>Methanosarcinales incertae sedis</taxon>
        <taxon>GOM Arc I cluster</taxon>
        <taxon>Candidatus Argoarchaeum</taxon>
    </lineage>
</organism>
<dbReference type="AlphaFoldDB" id="A0A811TGL7"/>
<evidence type="ECO:0000313" key="2">
    <source>
        <dbReference type="Proteomes" id="UP000610373"/>
    </source>
</evidence>
<protein>
    <submittedName>
        <fullName evidence="1">Uncharacterized protein</fullName>
    </submittedName>
</protein>
<name>A0A811TGL7_9EURY</name>
<sequence>MAKKLTEEEMLEEALKNPKVRRVSGALRDIVPEAVAEYEEKRRRKSSADS</sequence>
<comment type="caution">
    <text evidence="1">The sequence shown here is derived from an EMBL/GenBank/DDBJ whole genome shotgun (WGS) entry which is preliminary data.</text>
</comment>
<proteinExistence type="predicted"/>
<gene>
    <name evidence="1" type="ORF">CHKLHMKO_00558</name>
</gene>
<accession>A0A811TGL7</accession>
<evidence type="ECO:0000313" key="1">
    <source>
        <dbReference type="EMBL" id="CAD6493875.1"/>
    </source>
</evidence>